<evidence type="ECO:0000259" key="6">
    <source>
        <dbReference type="PROSITE" id="PS50166"/>
    </source>
</evidence>
<dbReference type="InterPro" id="IPR011989">
    <property type="entry name" value="ARM-like"/>
</dbReference>
<dbReference type="Proteomes" id="UP001162029">
    <property type="component" value="Unassembled WGS sequence"/>
</dbReference>
<dbReference type="GO" id="GO:0006606">
    <property type="term" value="P:protein import into nucleus"/>
    <property type="evidence" value="ECO:0007669"/>
    <property type="project" value="TreeGrafter"/>
</dbReference>
<organism evidence="7 8">
    <name type="scientific">Peronospora destructor</name>
    <dbReference type="NCBI Taxonomy" id="86335"/>
    <lineage>
        <taxon>Eukaryota</taxon>
        <taxon>Sar</taxon>
        <taxon>Stramenopiles</taxon>
        <taxon>Oomycota</taxon>
        <taxon>Peronosporomycetes</taxon>
        <taxon>Peronosporales</taxon>
        <taxon>Peronosporaceae</taxon>
        <taxon>Peronospora</taxon>
    </lineage>
</organism>
<dbReference type="SUPFAM" id="SSF48371">
    <property type="entry name" value="ARM repeat"/>
    <property type="match status" value="1"/>
</dbReference>
<dbReference type="Pfam" id="PF25018">
    <property type="entry name" value="HEAT_IPO9_c"/>
    <property type="match status" value="1"/>
</dbReference>
<dbReference type="GO" id="GO:0005829">
    <property type="term" value="C:cytosol"/>
    <property type="evidence" value="ECO:0007669"/>
    <property type="project" value="TreeGrafter"/>
</dbReference>
<dbReference type="InterPro" id="IPR001494">
    <property type="entry name" value="Importin-beta_N"/>
</dbReference>
<gene>
    <name evidence="7" type="ORF">PDE001_LOCUS9607</name>
</gene>
<reference evidence="7" key="1">
    <citation type="submission" date="2022-12" db="EMBL/GenBank/DDBJ databases">
        <authorList>
            <person name="Webb A."/>
        </authorList>
    </citation>
    <scope>NUCLEOTIDE SEQUENCE</scope>
    <source>
        <strain evidence="7">Pd1</strain>
    </source>
</reference>
<comment type="subcellular location">
    <subcellularLocation>
        <location evidence="1">Nucleus</location>
    </subcellularLocation>
</comment>
<dbReference type="EMBL" id="CANTFM010002106">
    <property type="protein sequence ID" value="CAI5744460.1"/>
    <property type="molecule type" value="Genomic_DNA"/>
</dbReference>
<dbReference type="GO" id="GO:0031267">
    <property type="term" value="F:small GTPase binding"/>
    <property type="evidence" value="ECO:0007669"/>
    <property type="project" value="InterPro"/>
</dbReference>
<protein>
    <recommendedName>
        <fullName evidence="6">Importin N-terminal domain-containing protein</fullName>
    </recommendedName>
</protein>
<evidence type="ECO:0000313" key="7">
    <source>
        <dbReference type="EMBL" id="CAI5744460.1"/>
    </source>
</evidence>
<evidence type="ECO:0000256" key="1">
    <source>
        <dbReference type="ARBA" id="ARBA00004123"/>
    </source>
</evidence>
<evidence type="ECO:0000256" key="2">
    <source>
        <dbReference type="ARBA" id="ARBA00022448"/>
    </source>
</evidence>
<dbReference type="GO" id="GO:0005635">
    <property type="term" value="C:nuclear envelope"/>
    <property type="evidence" value="ECO:0007669"/>
    <property type="project" value="TreeGrafter"/>
</dbReference>
<keyword evidence="3" id="KW-0653">Protein transport</keyword>
<keyword evidence="2" id="KW-0813">Transport</keyword>
<dbReference type="InterPro" id="IPR056840">
    <property type="entry name" value="HEAT_IPO9_central"/>
</dbReference>
<accession>A0AAV0V9C3</accession>
<dbReference type="PANTHER" id="PTHR10997">
    <property type="entry name" value="IMPORTIN-7, 8, 11"/>
    <property type="match status" value="1"/>
</dbReference>
<comment type="caution">
    <text evidence="7">The sequence shown here is derived from an EMBL/GenBank/DDBJ whole genome shotgun (WGS) entry which is preliminary data.</text>
</comment>
<feature type="region of interest" description="Disordered" evidence="5">
    <location>
        <begin position="931"/>
        <end position="958"/>
    </location>
</feature>
<evidence type="ECO:0000256" key="3">
    <source>
        <dbReference type="ARBA" id="ARBA00022927"/>
    </source>
</evidence>
<feature type="domain" description="Importin N-terminal" evidence="6">
    <location>
        <begin position="19"/>
        <end position="84"/>
    </location>
</feature>
<evidence type="ECO:0000256" key="5">
    <source>
        <dbReference type="SAM" id="MobiDB-lite"/>
    </source>
</evidence>
<keyword evidence="4" id="KW-0539">Nucleus</keyword>
<proteinExistence type="predicted"/>
<evidence type="ECO:0000313" key="8">
    <source>
        <dbReference type="Proteomes" id="UP001162029"/>
    </source>
</evidence>
<dbReference type="Gene3D" id="1.25.10.10">
    <property type="entry name" value="Leucine-rich Repeat Variant"/>
    <property type="match status" value="1"/>
</dbReference>
<name>A0AAV0V9C3_9STRA</name>
<dbReference type="Pfam" id="PF03810">
    <property type="entry name" value="IBN_N"/>
    <property type="match status" value="1"/>
</dbReference>
<dbReference type="PROSITE" id="PS50166">
    <property type="entry name" value="IMPORTIN_B_NT"/>
    <property type="match status" value="1"/>
</dbReference>
<keyword evidence="8" id="KW-1185">Reference proteome</keyword>
<feature type="compositionally biased region" description="Acidic residues" evidence="5">
    <location>
        <begin position="931"/>
        <end position="952"/>
    </location>
</feature>
<dbReference type="InterPro" id="IPR016024">
    <property type="entry name" value="ARM-type_fold"/>
</dbReference>
<dbReference type="AlphaFoldDB" id="A0AAV0V9C3"/>
<dbReference type="PANTHER" id="PTHR10997:SF9">
    <property type="entry name" value="IMPORTIN-9"/>
    <property type="match status" value="1"/>
</dbReference>
<evidence type="ECO:0000256" key="4">
    <source>
        <dbReference type="ARBA" id="ARBA00023242"/>
    </source>
</evidence>
<sequence>MELVELLDGSLSAATDVRFALQLSEFLLSAEASEPHRQLSALLLKKLVTSYWVANEDNIDGISYIIPEQEKIQVKQTLVLALQQQLELFAGSKLQTALCLILTAIFERDWPDQWSEILPTVMAMISGQDKLRIDFAVRFLSLAGGHFSSDNCCELVAFIFPHLQRVFVLVNEFQAGTRSRIARIVQNSLLMVGMEAQVGNATAVQLLQENTTQWIALFLEQLAMPVQNVKDYSIKVQILTTLASFVREWPKEMTGLMPQIMPRVYGLMANDAEAYERDVVLSVSQEEEGYDSDGEGALIGRSAMIIAAFEFVRGAVQAPTKKTRQLIVGGLADFVFIMIGYMQITVSQMESWQEDPNKYVADEDDESLAFNVRNAATDLLIELEAVLGRKAVVAALDAAQRRLKAENTINWRLQEAALLVVGCLAASTLDAISKNVADISQLLDISAFLQTLFKVMNAGSQEIYLRARALWCASRLAKGMNQEMLDAFLQVAILGVEQCQVLPVRMYACRAIGAIVRNDRGKARLQEASAIIIDRLTSLAEQSTHETLHIALETLVVVLQESEGLSLESAQRVVACFLHRWSQNLNDPLISELIDGAFGALLQLDNAAVMVKVHEQVLPVIRSMLIQSVADLEGSGSGVYTAGSAMTILKTLLLYSFASNGPRSTNSADPVTQQLGAQFVQLTFEPLVVVLGAVEDEKVLNAGSECLKWLVMFAVDPLAAYTTTAGENGIDTTLSVSAKLLSPAVSDASATCVGGLITQILLKLGPGLPTATVQSILSAVCARLAATELPSLVQSLCMVFARLVHSHGLEVLKVLEQLPPPPALEGHDQSPNMLTFVFQTWIEKQQDFYGLYCIKVTTSALLKVVEWNDSRISSIVVTGSAIDSASEDTTGIQTRSKARRSPASSKTQYTMVHFLTKFVVILAKTMSNLAEEEEEWESSDDDSSDGEGEDDVISGGTSSVFAPAEDYELLSNRLDASGAVEVYRGEEPEEEFEAHFDSLNEVDLKSAIPQTLQNITANANVLQTIMPELTAADKEVLAAVSAFSL</sequence>